<keyword evidence="9" id="KW-1185">Reference proteome</keyword>
<feature type="domain" description="Metalloprotease TldD/E central" evidence="7">
    <location>
        <begin position="127"/>
        <end position="240"/>
    </location>
</feature>
<comment type="similarity">
    <text evidence="1">Belongs to the peptidase U62 family.</text>
</comment>
<evidence type="ECO:0000259" key="6">
    <source>
        <dbReference type="Pfam" id="PF19289"/>
    </source>
</evidence>
<dbReference type="Pfam" id="PF01523">
    <property type="entry name" value="PmbA_TldD_1st"/>
    <property type="match status" value="1"/>
</dbReference>
<dbReference type="InterPro" id="IPR002510">
    <property type="entry name" value="Metalloprtase-TldD/E_N"/>
</dbReference>
<dbReference type="PANTHER" id="PTHR30624:SF4">
    <property type="entry name" value="METALLOPROTEASE TLDD"/>
    <property type="match status" value="1"/>
</dbReference>
<accession>A0A1M4ZYN4</accession>
<dbReference type="RefSeq" id="WP_072958080.1">
    <property type="nucleotide sequence ID" value="NZ_FQUH01000007.1"/>
</dbReference>
<dbReference type="SUPFAM" id="SSF111283">
    <property type="entry name" value="Putative modulator of DNA gyrase, PmbA/TldD"/>
    <property type="match status" value="1"/>
</dbReference>
<dbReference type="Gene3D" id="3.30.2290.10">
    <property type="entry name" value="PmbA/TldD superfamily"/>
    <property type="match status" value="1"/>
</dbReference>
<proteinExistence type="inferred from homology"/>
<dbReference type="InterPro" id="IPR035068">
    <property type="entry name" value="TldD/PmbA_N"/>
</dbReference>
<evidence type="ECO:0000256" key="2">
    <source>
        <dbReference type="ARBA" id="ARBA00022670"/>
    </source>
</evidence>
<dbReference type="InterPro" id="IPR025502">
    <property type="entry name" value="TldD"/>
</dbReference>
<dbReference type="Pfam" id="PF19290">
    <property type="entry name" value="PmbA_TldD_2nd"/>
    <property type="match status" value="1"/>
</dbReference>
<reference evidence="9" key="1">
    <citation type="submission" date="2016-11" db="EMBL/GenBank/DDBJ databases">
        <authorList>
            <person name="Varghese N."/>
            <person name="Submissions S."/>
        </authorList>
    </citation>
    <scope>NUCLEOTIDE SEQUENCE [LARGE SCALE GENOMIC DNA]</scope>
    <source>
        <strain evidence="9">DSM 21264</strain>
    </source>
</reference>
<evidence type="ECO:0000256" key="3">
    <source>
        <dbReference type="ARBA" id="ARBA00022801"/>
    </source>
</evidence>
<evidence type="ECO:0000259" key="7">
    <source>
        <dbReference type="Pfam" id="PF19290"/>
    </source>
</evidence>
<feature type="domain" description="Metalloprotease TldD/E N-terminal" evidence="5">
    <location>
        <begin position="36"/>
        <end position="100"/>
    </location>
</feature>
<gene>
    <name evidence="8" type="ORF">SAMN02745781_01736</name>
</gene>
<dbReference type="AlphaFoldDB" id="A0A1M4ZYN4"/>
<name>A0A1M4ZYN4_VIBGA</name>
<evidence type="ECO:0000256" key="1">
    <source>
        <dbReference type="ARBA" id="ARBA00005836"/>
    </source>
</evidence>
<evidence type="ECO:0000313" key="9">
    <source>
        <dbReference type="Proteomes" id="UP000184159"/>
    </source>
</evidence>
<dbReference type="GO" id="GO:0006508">
    <property type="term" value="P:proteolysis"/>
    <property type="evidence" value="ECO:0007669"/>
    <property type="project" value="UniProtKB-KW"/>
</dbReference>
<protein>
    <submittedName>
        <fullName evidence="8">TldD protein</fullName>
    </submittedName>
</protein>
<dbReference type="GO" id="GO:0005829">
    <property type="term" value="C:cytosol"/>
    <property type="evidence" value="ECO:0007669"/>
    <property type="project" value="TreeGrafter"/>
</dbReference>
<sequence>MTIEHIEQALLHPTGLSEQFIEQTLSTMMARQIDYADLYFQSSWHESLVLEDGLIKDGSFNIDRGVGVRAVSGEKTGFAYSDQLTEEALQQSATAARGIAQQGQSGQHRVRPFSRSNTQDYYGMDNPLDSWQKQQKTELLKALDAYIRTKEPLIQEVSISLSGVYEQVLIAASDGTYAGDTRPLVRLSISVLAQKGDRREKGSAGGGGRVGYDYFLTGQDGMSVAYEFADEAIRQALVNLEAVAAPAGTMPVVLGAGWPGVLLHEAVGHGLEGDFNRKGSSVFAGKIGQKVTSDLCTIVDDGTLKDRRGSLNVDDEGVQGQYNVLIENGVLKGYMQDKLNARLMGMAPTGNGRRESYAHLPMPRMTNTYMLPGQHTPEEIISTVEKGVYAPNFGGGQVDITSGKFVFSASEAYLIENGKITRPIKGATLIGSGIEAMQQVSMVGNDLQIDKGVGVCGKAGQSLPVGVGQPTLKLDAITVGGTD</sequence>
<dbReference type="InterPro" id="IPR045569">
    <property type="entry name" value="Metalloprtase-TldD/E_C"/>
</dbReference>
<keyword evidence="3" id="KW-0378">Hydrolase</keyword>
<dbReference type="PIRSF" id="PIRSF004919">
    <property type="entry name" value="TldD"/>
    <property type="match status" value="1"/>
</dbReference>
<evidence type="ECO:0000259" key="5">
    <source>
        <dbReference type="Pfam" id="PF01523"/>
    </source>
</evidence>
<dbReference type="InterPro" id="IPR051463">
    <property type="entry name" value="Peptidase_U62_metallo"/>
</dbReference>
<dbReference type="Proteomes" id="UP000184159">
    <property type="component" value="Unassembled WGS sequence"/>
</dbReference>
<organism evidence="8 9">
    <name type="scientific">Vibrio gazogenes DSM 21264 = NBRC 103151</name>
    <dbReference type="NCBI Taxonomy" id="1123492"/>
    <lineage>
        <taxon>Bacteria</taxon>
        <taxon>Pseudomonadati</taxon>
        <taxon>Pseudomonadota</taxon>
        <taxon>Gammaproteobacteria</taxon>
        <taxon>Vibrionales</taxon>
        <taxon>Vibrionaceae</taxon>
        <taxon>Vibrio</taxon>
    </lineage>
</organism>
<keyword evidence="4" id="KW-0482">Metalloprotease</keyword>
<dbReference type="GO" id="GO:0008237">
    <property type="term" value="F:metallopeptidase activity"/>
    <property type="evidence" value="ECO:0007669"/>
    <property type="project" value="UniProtKB-KW"/>
</dbReference>
<feature type="domain" description="Metalloprotease TldD/E C-terminal" evidence="6">
    <location>
        <begin position="248"/>
        <end position="481"/>
    </location>
</feature>
<dbReference type="InterPro" id="IPR045570">
    <property type="entry name" value="Metalloprtase-TldD/E_cen_dom"/>
</dbReference>
<dbReference type="Pfam" id="PF19289">
    <property type="entry name" value="PmbA_TldD_3rd"/>
    <property type="match status" value="1"/>
</dbReference>
<evidence type="ECO:0000256" key="4">
    <source>
        <dbReference type="ARBA" id="ARBA00023049"/>
    </source>
</evidence>
<dbReference type="NCBIfam" id="NF008006">
    <property type="entry name" value="PRK10735.1"/>
    <property type="match status" value="1"/>
</dbReference>
<keyword evidence="2" id="KW-0645">Protease</keyword>
<dbReference type="InterPro" id="IPR036059">
    <property type="entry name" value="TldD/PmbA_sf"/>
</dbReference>
<evidence type="ECO:0000313" key="8">
    <source>
        <dbReference type="EMBL" id="SHF23153.1"/>
    </source>
</evidence>
<dbReference type="PANTHER" id="PTHR30624">
    <property type="entry name" value="UNCHARACTERIZED PROTEIN TLDD AND PMBA"/>
    <property type="match status" value="1"/>
</dbReference>
<dbReference type="EMBL" id="FQUH01000007">
    <property type="protein sequence ID" value="SHF23153.1"/>
    <property type="molecule type" value="Genomic_DNA"/>
</dbReference>